<evidence type="ECO:0000256" key="5">
    <source>
        <dbReference type="ARBA" id="ARBA00023163"/>
    </source>
</evidence>
<dbReference type="SUPFAM" id="SSF88659">
    <property type="entry name" value="Sigma3 and sigma4 domains of RNA polymerase sigma factors"/>
    <property type="match status" value="1"/>
</dbReference>
<evidence type="ECO:0000313" key="11">
    <source>
        <dbReference type="Proteomes" id="UP000609064"/>
    </source>
</evidence>
<feature type="coiled-coil region" evidence="6">
    <location>
        <begin position="99"/>
        <end position="136"/>
    </location>
</feature>
<dbReference type="AlphaFoldDB" id="A0A917DS29"/>
<evidence type="ECO:0000256" key="6">
    <source>
        <dbReference type="SAM" id="Coils"/>
    </source>
</evidence>
<evidence type="ECO:0000256" key="4">
    <source>
        <dbReference type="ARBA" id="ARBA00023125"/>
    </source>
</evidence>
<keyword evidence="3" id="KW-0731">Sigma factor</keyword>
<keyword evidence="11" id="KW-1185">Reference proteome</keyword>
<keyword evidence="6" id="KW-0175">Coiled coil</keyword>
<dbReference type="InterPro" id="IPR013249">
    <property type="entry name" value="RNA_pol_sigma70_r4_t2"/>
</dbReference>
<protein>
    <submittedName>
        <fullName evidence="10">RNA polymerase sigma factor SigX</fullName>
    </submittedName>
</protein>
<evidence type="ECO:0000256" key="7">
    <source>
        <dbReference type="SAM" id="Phobius"/>
    </source>
</evidence>
<reference evidence="10" key="1">
    <citation type="journal article" date="2014" name="Int. J. Syst. Evol. Microbiol.">
        <title>Complete genome sequence of Corynebacterium casei LMG S-19264T (=DSM 44701T), isolated from a smear-ripened cheese.</title>
        <authorList>
            <consortium name="US DOE Joint Genome Institute (JGI-PGF)"/>
            <person name="Walter F."/>
            <person name="Albersmeier A."/>
            <person name="Kalinowski J."/>
            <person name="Ruckert C."/>
        </authorList>
    </citation>
    <scope>NUCLEOTIDE SEQUENCE</scope>
    <source>
        <strain evidence="10">CGMCC 1.15958</strain>
    </source>
</reference>
<keyword evidence="2" id="KW-0805">Transcription regulation</keyword>
<dbReference type="SUPFAM" id="SSF88946">
    <property type="entry name" value="Sigma2 domain of RNA polymerase sigma factors"/>
    <property type="match status" value="1"/>
</dbReference>
<dbReference type="PANTHER" id="PTHR43133:SF8">
    <property type="entry name" value="RNA POLYMERASE SIGMA FACTOR HI_1459-RELATED"/>
    <property type="match status" value="1"/>
</dbReference>
<dbReference type="InterPro" id="IPR036388">
    <property type="entry name" value="WH-like_DNA-bd_sf"/>
</dbReference>
<dbReference type="PANTHER" id="PTHR43133">
    <property type="entry name" value="RNA POLYMERASE ECF-TYPE SIGMA FACTO"/>
    <property type="match status" value="1"/>
</dbReference>
<dbReference type="GO" id="GO:0006352">
    <property type="term" value="P:DNA-templated transcription initiation"/>
    <property type="evidence" value="ECO:0007669"/>
    <property type="project" value="InterPro"/>
</dbReference>
<accession>A0A917DS29</accession>
<dbReference type="Proteomes" id="UP000609064">
    <property type="component" value="Unassembled WGS sequence"/>
</dbReference>
<dbReference type="Gene3D" id="1.10.1740.10">
    <property type="match status" value="1"/>
</dbReference>
<dbReference type="Pfam" id="PF08281">
    <property type="entry name" value="Sigma70_r4_2"/>
    <property type="match status" value="1"/>
</dbReference>
<dbReference type="Pfam" id="PF04542">
    <property type="entry name" value="Sigma70_r2"/>
    <property type="match status" value="1"/>
</dbReference>
<dbReference type="InterPro" id="IPR007627">
    <property type="entry name" value="RNA_pol_sigma70_r2"/>
</dbReference>
<keyword evidence="7" id="KW-0812">Transmembrane</keyword>
<gene>
    <name evidence="10" type="ORF">GCM10011514_32100</name>
</gene>
<dbReference type="EMBL" id="BMKK01000006">
    <property type="protein sequence ID" value="GGD65609.1"/>
    <property type="molecule type" value="Genomic_DNA"/>
</dbReference>
<dbReference type="NCBIfam" id="TIGR02937">
    <property type="entry name" value="sigma70-ECF"/>
    <property type="match status" value="1"/>
</dbReference>
<keyword evidence="5" id="KW-0804">Transcription</keyword>
<feature type="domain" description="RNA polymerase sigma-70 region 2" evidence="8">
    <location>
        <begin position="37"/>
        <end position="100"/>
    </location>
</feature>
<dbReference type="InterPro" id="IPR014284">
    <property type="entry name" value="RNA_pol_sigma-70_dom"/>
</dbReference>
<evidence type="ECO:0000259" key="8">
    <source>
        <dbReference type="Pfam" id="PF04542"/>
    </source>
</evidence>
<organism evidence="10 11">
    <name type="scientific">Emticicia aquatilis</name>
    <dbReference type="NCBI Taxonomy" id="1537369"/>
    <lineage>
        <taxon>Bacteria</taxon>
        <taxon>Pseudomonadati</taxon>
        <taxon>Bacteroidota</taxon>
        <taxon>Cytophagia</taxon>
        <taxon>Cytophagales</taxon>
        <taxon>Leadbetterellaceae</taxon>
        <taxon>Emticicia</taxon>
    </lineage>
</organism>
<dbReference type="InterPro" id="IPR013324">
    <property type="entry name" value="RNA_pol_sigma_r3/r4-like"/>
</dbReference>
<evidence type="ECO:0000256" key="1">
    <source>
        <dbReference type="ARBA" id="ARBA00010641"/>
    </source>
</evidence>
<proteinExistence type="inferred from homology"/>
<dbReference type="Gene3D" id="1.10.10.10">
    <property type="entry name" value="Winged helix-like DNA-binding domain superfamily/Winged helix DNA-binding domain"/>
    <property type="match status" value="1"/>
</dbReference>
<evidence type="ECO:0000313" key="10">
    <source>
        <dbReference type="EMBL" id="GGD65609.1"/>
    </source>
</evidence>
<evidence type="ECO:0000259" key="9">
    <source>
        <dbReference type="Pfam" id="PF08281"/>
    </source>
</evidence>
<dbReference type="CDD" id="cd06171">
    <property type="entry name" value="Sigma70_r4"/>
    <property type="match status" value="1"/>
</dbReference>
<evidence type="ECO:0000256" key="2">
    <source>
        <dbReference type="ARBA" id="ARBA00023015"/>
    </source>
</evidence>
<dbReference type="InterPro" id="IPR039425">
    <property type="entry name" value="RNA_pol_sigma-70-like"/>
</dbReference>
<keyword evidence="7" id="KW-0472">Membrane</keyword>
<sequence length="207" mass="24930">MLTTWSKLKNKAFKNTPDEELVRLYVETQRNLYFEELYDRYVDKVYRKCLSFVKNEAQAEDFTHDIFLRLVLKIGSFKEQAKFSTWLYSITYNYCMDQMRVVKKQAETALDENFDLEQEEDDSELVEIQAQDLKKALQKIDPDERAILLMKYQDDFSIKEIADTFNISESAVKMRLMRTKEKLRKIYTENIVFFLIIIAKAIWFWKK</sequence>
<reference evidence="10" key="2">
    <citation type="submission" date="2020-09" db="EMBL/GenBank/DDBJ databases">
        <authorList>
            <person name="Sun Q."/>
            <person name="Zhou Y."/>
        </authorList>
    </citation>
    <scope>NUCLEOTIDE SEQUENCE</scope>
    <source>
        <strain evidence="10">CGMCC 1.15958</strain>
    </source>
</reference>
<dbReference type="GO" id="GO:0003677">
    <property type="term" value="F:DNA binding"/>
    <property type="evidence" value="ECO:0007669"/>
    <property type="project" value="UniProtKB-KW"/>
</dbReference>
<dbReference type="GO" id="GO:0016987">
    <property type="term" value="F:sigma factor activity"/>
    <property type="evidence" value="ECO:0007669"/>
    <property type="project" value="UniProtKB-KW"/>
</dbReference>
<name>A0A917DS29_9BACT</name>
<feature type="transmembrane region" description="Helical" evidence="7">
    <location>
        <begin position="186"/>
        <end position="205"/>
    </location>
</feature>
<comment type="caution">
    <text evidence="10">The sequence shown here is derived from an EMBL/GenBank/DDBJ whole genome shotgun (WGS) entry which is preliminary data.</text>
</comment>
<dbReference type="InterPro" id="IPR013325">
    <property type="entry name" value="RNA_pol_sigma_r2"/>
</dbReference>
<comment type="similarity">
    <text evidence="1">Belongs to the sigma-70 factor family. ECF subfamily.</text>
</comment>
<evidence type="ECO:0000256" key="3">
    <source>
        <dbReference type="ARBA" id="ARBA00023082"/>
    </source>
</evidence>
<feature type="domain" description="RNA polymerase sigma factor 70 region 4 type 2" evidence="9">
    <location>
        <begin position="131"/>
        <end position="183"/>
    </location>
</feature>
<keyword evidence="4" id="KW-0238">DNA-binding</keyword>
<keyword evidence="7" id="KW-1133">Transmembrane helix</keyword>